<dbReference type="HOGENOM" id="CLU_3134724_0_0_3"/>
<dbReference type="eggNOG" id="ENOG5030ZXF">
    <property type="taxonomic scope" value="Bacteria"/>
</dbReference>
<proteinExistence type="predicted"/>
<sequence length="49" mass="5701">MGTLKNGVEVYIIKIDYDSQGRPWALVRPYGQNGAFGWVFREFISCFNR</sequence>
<dbReference type="RefSeq" id="WP_012362505.1">
    <property type="nucleotide sequence ID" value="NC_010546.1"/>
</dbReference>
<keyword evidence="2" id="KW-1185">Reference proteome</keyword>
<dbReference type="EMBL" id="CP000806">
    <property type="protein sequence ID" value="ACB53979.1"/>
    <property type="molecule type" value="Genomic_DNA"/>
</dbReference>
<dbReference type="AlphaFoldDB" id="B1WVI9"/>
<evidence type="ECO:0008006" key="3">
    <source>
        <dbReference type="Google" id="ProtNLM"/>
    </source>
</evidence>
<gene>
    <name evidence="1" type="ordered locus">cce_4631</name>
</gene>
<name>B1WVI9_CROS5</name>
<accession>B1WVI9</accession>
<organism evidence="1 2">
    <name type="scientific">Crocosphaera subtropica (strain ATCC 51142 / BH68)</name>
    <name type="common">Cyanothece sp. (strain ATCC 51142)</name>
    <dbReference type="NCBI Taxonomy" id="43989"/>
    <lineage>
        <taxon>Bacteria</taxon>
        <taxon>Bacillati</taxon>
        <taxon>Cyanobacteriota</taxon>
        <taxon>Cyanophyceae</taxon>
        <taxon>Oscillatoriophycideae</taxon>
        <taxon>Chroococcales</taxon>
        <taxon>Aphanothecaceae</taxon>
        <taxon>Crocosphaera</taxon>
        <taxon>Crocosphaera subtropica</taxon>
    </lineage>
</organism>
<evidence type="ECO:0000313" key="2">
    <source>
        <dbReference type="Proteomes" id="UP000001203"/>
    </source>
</evidence>
<dbReference type="Proteomes" id="UP000001203">
    <property type="component" value="Chromosome circular"/>
</dbReference>
<reference evidence="1 2" key="1">
    <citation type="journal article" date="2008" name="Proc. Natl. Acad. Sci. U.S.A.">
        <title>The genome of Cyanothece 51142, a unicellular diazotrophic cyanobacterium important in the marine nitrogen cycle.</title>
        <authorList>
            <person name="Welsh E.A."/>
            <person name="Liberton M."/>
            <person name="Stoeckel J."/>
            <person name="Loh T."/>
            <person name="Elvitigala T."/>
            <person name="Wang C."/>
            <person name="Wollam A."/>
            <person name="Fulton R.S."/>
            <person name="Clifton S.W."/>
            <person name="Jacobs J.M."/>
            <person name="Aurora R."/>
            <person name="Ghosh B.K."/>
            <person name="Sherman L.A."/>
            <person name="Smith R.D."/>
            <person name="Wilson R.K."/>
            <person name="Pakrasi H.B."/>
        </authorList>
    </citation>
    <scope>NUCLEOTIDE SEQUENCE [LARGE SCALE GENOMIC DNA]</scope>
    <source>
        <strain evidence="2">ATCC 51142 / BH68</strain>
    </source>
</reference>
<protein>
    <recommendedName>
        <fullName evidence="3">SH3b domain-containing protein</fullName>
    </recommendedName>
</protein>
<dbReference type="STRING" id="43989.cce_4631"/>
<evidence type="ECO:0000313" key="1">
    <source>
        <dbReference type="EMBL" id="ACB53979.1"/>
    </source>
</evidence>
<dbReference type="KEGG" id="cyt:cce_4631"/>